<accession>A0ABY3CAR1</accession>
<dbReference type="InterPro" id="IPR011094">
    <property type="entry name" value="Uncharacterised_LppY/LpqO"/>
</dbReference>
<dbReference type="RefSeq" id="WP_127029980.1">
    <property type="nucleotide sequence ID" value="NZ_RYFG02000094.1"/>
</dbReference>
<reference evidence="2 3" key="1">
    <citation type="journal article" date="2019" name="Antonie Van Leeuwenhoek">
        <title>Description of 'Ca. Methylobacter oryzae' KRF1, a novel species from the environmentally important Methylobacter clade 2.</title>
        <authorList>
            <person name="Khatri K."/>
            <person name="Mohite J.A."/>
            <person name="Pandit P.S."/>
            <person name="Bahulikar R."/>
            <person name="Rahalkar M.C."/>
        </authorList>
    </citation>
    <scope>NUCLEOTIDE SEQUENCE [LARGE SCALE GENOMIC DNA]</scope>
    <source>
        <strain evidence="2 3">KRF1</strain>
    </source>
</reference>
<feature type="signal peptide" evidence="1">
    <location>
        <begin position="1"/>
        <end position="24"/>
    </location>
</feature>
<evidence type="ECO:0000313" key="2">
    <source>
        <dbReference type="EMBL" id="TRW94892.1"/>
    </source>
</evidence>
<organism evidence="2 3">
    <name type="scientific">Candidatus Methylobacter oryzae</name>
    <dbReference type="NCBI Taxonomy" id="2497749"/>
    <lineage>
        <taxon>Bacteria</taxon>
        <taxon>Pseudomonadati</taxon>
        <taxon>Pseudomonadota</taxon>
        <taxon>Gammaproteobacteria</taxon>
        <taxon>Methylococcales</taxon>
        <taxon>Methylococcaceae</taxon>
        <taxon>Methylobacter</taxon>
    </lineage>
</organism>
<evidence type="ECO:0000256" key="1">
    <source>
        <dbReference type="SAM" id="SignalP"/>
    </source>
</evidence>
<gene>
    <name evidence="2" type="ORF">EKO24_010825</name>
</gene>
<protein>
    <submittedName>
        <fullName evidence="2">DUF1259 domain-containing protein</fullName>
    </submittedName>
</protein>
<dbReference type="EMBL" id="RYFG02000094">
    <property type="protein sequence ID" value="TRW94892.1"/>
    <property type="molecule type" value="Genomic_DNA"/>
</dbReference>
<comment type="caution">
    <text evidence="2">The sequence shown here is derived from an EMBL/GenBank/DDBJ whole genome shotgun (WGS) entry which is preliminary data.</text>
</comment>
<dbReference type="Pfam" id="PF07485">
    <property type="entry name" value="DUF1529"/>
    <property type="match status" value="2"/>
</dbReference>
<keyword evidence="3" id="KW-1185">Reference proteome</keyword>
<dbReference type="Proteomes" id="UP000733744">
    <property type="component" value="Unassembled WGS sequence"/>
</dbReference>
<proteinExistence type="predicted"/>
<keyword evidence="1" id="KW-0732">Signal</keyword>
<feature type="chain" id="PRO_5045935505" evidence="1">
    <location>
        <begin position="25"/>
        <end position="302"/>
    </location>
</feature>
<sequence length="302" mass="32270">MNMTRWSQVSIIVLCYWASGQSAAQQSANSPTVLDTAKIEQFTGMKGKLDQAESVFKVSHPRNDLNATVAGVKMLPEMGLTSWAGFAAAGDQVMVMGDIVLQEDQVNPVLGTALDNGLEVTGLHNHFLWDKPRIMFMHIGGIGNPETLATGVGKVFAKAEAMHPGKKAPASLNPAKTTLDPKPIETIIGTSAEKTGQVYKVTLGRKTQINGHDAGKAMGVNTWAAFAGSDEKAVVEGDFAMLESELQSVLKALRGANINIAAIHQHMMNETPKIVFLHYWGTGSAIHLAKGIKTALDTQAKP</sequence>
<evidence type="ECO:0000313" key="3">
    <source>
        <dbReference type="Proteomes" id="UP000733744"/>
    </source>
</evidence>
<name>A0ABY3CAR1_9GAMM</name>